<feature type="signal peptide" evidence="1">
    <location>
        <begin position="1"/>
        <end position="23"/>
    </location>
</feature>
<comment type="caution">
    <text evidence="2">The sequence shown here is derived from an EMBL/GenBank/DDBJ whole genome shotgun (WGS) entry which is preliminary data.</text>
</comment>
<gene>
    <name evidence="2" type="ORF">FPQ13_05185</name>
</gene>
<proteinExistence type="predicted"/>
<protein>
    <submittedName>
        <fullName evidence="2">Uncharacterized protein</fullName>
    </submittedName>
</protein>
<dbReference type="Proteomes" id="UP000316425">
    <property type="component" value="Unassembled WGS sequence"/>
</dbReference>
<feature type="chain" id="PRO_5022002207" evidence="1">
    <location>
        <begin position="24"/>
        <end position="328"/>
    </location>
</feature>
<evidence type="ECO:0000313" key="3">
    <source>
        <dbReference type="Proteomes" id="UP000316425"/>
    </source>
</evidence>
<dbReference type="EMBL" id="VMHE01000005">
    <property type="protein sequence ID" value="TSJ66261.1"/>
    <property type="molecule type" value="Genomic_DNA"/>
</dbReference>
<dbReference type="AlphaFoldDB" id="A0A556PPE2"/>
<sequence>MKPVKILTALVILSIAFAVPAFAESDGDEAYSMLEDIKRDEVPVERTIFIDKGVKVDLLEDGRVAPVRNVKSLNEEQLDEILSYANFSKEDLNYFDIEQKRQFVATGIKKVDSEISTKEIYNSISGEKYVITEENIDEVNQIKRMDNLTLESLTKDSGFSTQSTKYYNPFRSWSGRSLILYVGTYGNDFIYNMYQAFQWDNFPGYGSKNRFAVSADHYHRLRSVHGESHCATGGTYCNNVSYSPEPAGAAWTTLLMTHTEKQNMYAYQHFFIDQSRSNHNHTVRGSYINPTISGTTVGVNIGWASISWEPFYGDERHITHNYTVYPNY</sequence>
<evidence type="ECO:0000256" key="1">
    <source>
        <dbReference type="SAM" id="SignalP"/>
    </source>
</evidence>
<dbReference type="RefSeq" id="WP_144088260.1">
    <property type="nucleotide sequence ID" value="NZ_VMHE01000005.1"/>
</dbReference>
<accession>A0A556PPE2</accession>
<name>A0A556PPE2_9BACI</name>
<reference evidence="2 3" key="1">
    <citation type="submission" date="2019-07" db="EMBL/GenBank/DDBJ databases">
        <title>Allobacillus sp. nov. SKP isolated from shrimp paste of Euphausiacea.</title>
        <authorList>
            <person name="Kanchanasin P."/>
            <person name="Tanasupawat S."/>
            <person name="Shi W."/>
            <person name="Wu L."/>
            <person name="Ma J."/>
        </authorList>
    </citation>
    <scope>NUCLEOTIDE SEQUENCE [LARGE SCALE GENOMIC DNA]</scope>
    <source>
        <strain evidence="2 3">SKP4-8</strain>
    </source>
</reference>
<keyword evidence="1" id="KW-0732">Signal</keyword>
<keyword evidence="3" id="KW-1185">Reference proteome</keyword>
<organism evidence="2 3">
    <name type="scientific">Allobacillus salarius</name>
    <dbReference type="NCBI Taxonomy" id="1955272"/>
    <lineage>
        <taxon>Bacteria</taxon>
        <taxon>Bacillati</taxon>
        <taxon>Bacillota</taxon>
        <taxon>Bacilli</taxon>
        <taxon>Bacillales</taxon>
        <taxon>Bacillaceae</taxon>
        <taxon>Allobacillus</taxon>
    </lineage>
</organism>
<evidence type="ECO:0000313" key="2">
    <source>
        <dbReference type="EMBL" id="TSJ66261.1"/>
    </source>
</evidence>
<dbReference type="OrthoDB" id="2610379at2"/>